<evidence type="ECO:0000313" key="3">
    <source>
        <dbReference type="Proteomes" id="UP001295794"/>
    </source>
</evidence>
<keyword evidence="3" id="KW-1185">Reference proteome</keyword>
<comment type="caution">
    <text evidence="2">The sequence shown here is derived from an EMBL/GenBank/DDBJ whole genome shotgun (WGS) entry which is preliminary data.</text>
</comment>
<gene>
    <name evidence="2" type="ORF">MYCIT1_LOCUS13309</name>
</gene>
<feature type="region of interest" description="Disordered" evidence="1">
    <location>
        <begin position="1"/>
        <end position="47"/>
    </location>
</feature>
<proteinExistence type="predicted"/>
<organism evidence="2 3">
    <name type="scientific">Mycena citricolor</name>
    <dbReference type="NCBI Taxonomy" id="2018698"/>
    <lineage>
        <taxon>Eukaryota</taxon>
        <taxon>Fungi</taxon>
        <taxon>Dikarya</taxon>
        <taxon>Basidiomycota</taxon>
        <taxon>Agaricomycotina</taxon>
        <taxon>Agaricomycetes</taxon>
        <taxon>Agaricomycetidae</taxon>
        <taxon>Agaricales</taxon>
        <taxon>Marasmiineae</taxon>
        <taxon>Mycenaceae</taxon>
        <taxon>Mycena</taxon>
    </lineage>
</organism>
<protein>
    <submittedName>
        <fullName evidence="2">Uncharacterized protein</fullName>
    </submittedName>
</protein>
<feature type="region of interest" description="Disordered" evidence="1">
    <location>
        <begin position="218"/>
        <end position="241"/>
    </location>
</feature>
<dbReference type="EMBL" id="CAVNYO010000149">
    <property type="protein sequence ID" value="CAK5269519.1"/>
    <property type="molecule type" value="Genomic_DNA"/>
</dbReference>
<accession>A0AAD2H3X6</accession>
<dbReference type="Proteomes" id="UP001295794">
    <property type="component" value="Unassembled WGS sequence"/>
</dbReference>
<evidence type="ECO:0000313" key="2">
    <source>
        <dbReference type="EMBL" id="CAK5269519.1"/>
    </source>
</evidence>
<reference evidence="2" key="1">
    <citation type="submission" date="2023-11" db="EMBL/GenBank/DDBJ databases">
        <authorList>
            <person name="De Vega J J."/>
            <person name="De Vega J J."/>
        </authorList>
    </citation>
    <scope>NUCLEOTIDE SEQUENCE</scope>
</reference>
<sequence>MQNDQDKSMSHEPYTPPPRIRIHLDRDSHGSSQHKRAAAPGPTREKLDQVRQSEQFHKQVAVDARSNLTRWLNSVATAQSQMAAASAEVLCLQETLRSRDVRLDELVAEVHEREDEVETLRLQIKQNARSKAQTGQAKRRGGRVSKDFFDPGKPDLLDLAMDPAPLPGSSTSSPAASSPAAPNPVIEEVATKLNMDVDLLTQFFTAMKMVKEQTVDINVSPGKSTQRRKSSRKSDAKAAVAPKSQDLVNQAHSMMRSTTYAKFGVQQATDFIFHDPATKDEVEEFTEDDQATIQKYQWDFGADYKSSAWNAAVMERLVADVVKEDSHNMHYVQKGLISQDFLRLVVEDQLVRYRADWNKFQPKWDEENGHMETTEEAIARGKIILFNRRVSARTVNAQHMKYKHCRTTVTATITLKESEGADDLPTWERLLELLDLLGAGGMSEEEESYSLDNGTKVKSYIIKICVWREPLIVDYMRIIDKQTSRFQALHSGNKPAPRVRVETKAVRPAPKELPACLYSSEWIASLSSADLKELKVSKKVFALFFAATGRMAK</sequence>
<dbReference type="AlphaFoldDB" id="A0AAD2H3X6"/>
<feature type="compositionally biased region" description="Basic and acidic residues" evidence="1">
    <location>
        <begin position="144"/>
        <end position="156"/>
    </location>
</feature>
<name>A0AAD2H3X6_9AGAR</name>
<feature type="region of interest" description="Disordered" evidence="1">
    <location>
        <begin position="127"/>
        <end position="182"/>
    </location>
</feature>
<feature type="compositionally biased region" description="Basic and acidic residues" evidence="1">
    <location>
        <begin position="1"/>
        <end position="10"/>
    </location>
</feature>
<feature type="compositionally biased region" description="Low complexity" evidence="1">
    <location>
        <begin position="157"/>
        <end position="180"/>
    </location>
</feature>
<evidence type="ECO:0000256" key="1">
    <source>
        <dbReference type="SAM" id="MobiDB-lite"/>
    </source>
</evidence>
<feature type="compositionally biased region" description="Polar residues" evidence="1">
    <location>
        <begin position="127"/>
        <end position="136"/>
    </location>
</feature>